<dbReference type="STRING" id="1392247.A0A3N4KN59"/>
<dbReference type="InterPro" id="IPR036770">
    <property type="entry name" value="Ankyrin_rpt-contain_sf"/>
</dbReference>
<dbReference type="InParanoid" id="A0A3N4KN59"/>
<dbReference type="PANTHER" id="PTHR24198">
    <property type="entry name" value="ANKYRIN REPEAT AND PROTEIN KINASE DOMAIN-CONTAINING PROTEIN"/>
    <property type="match status" value="1"/>
</dbReference>
<keyword evidence="2" id="KW-0040">ANK repeat</keyword>
<organism evidence="3 4">
    <name type="scientific">Morchella conica CCBAS932</name>
    <dbReference type="NCBI Taxonomy" id="1392247"/>
    <lineage>
        <taxon>Eukaryota</taxon>
        <taxon>Fungi</taxon>
        <taxon>Dikarya</taxon>
        <taxon>Ascomycota</taxon>
        <taxon>Pezizomycotina</taxon>
        <taxon>Pezizomycetes</taxon>
        <taxon>Pezizales</taxon>
        <taxon>Morchellaceae</taxon>
        <taxon>Morchella</taxon>
    </lineage>
</organism>
<dbReference type="Pfam" id="PF12796">
    <property type="entry name" value="Ank_2"/>
    <property type="match status" value="1"/>
</dbReference>
<evidence type="ECO:0000256" key="2">
    <source>
        <dbReference type="ARBA" id="ARBA00023043"/>
    </source>
</evidence>
<keyword evidence="4" id="KW-1185">Reference proteome</keyword>
<evidence type="ECO:0000256" key="1">
    <source>
        <dbReference type="ARBA" id="ARBA00022737"/>
    </source>
</evidence>
<keyword evidence="1" id="KW-0677">Repeat</keyword>
<dbReference type="SMART" id="SM00248">
    <property type="entry name" value="ANK"/>
    <property type="match status" value="4"/>
</dbReference>
<reference evidence="3 4" key="1">
    <citation type="journal article" date="2018" name="Nat. Ecol. Evol.">
        <title>Pezizomycetes genomes reveal the molecular basis of ectomycorrhizal truffle lifestyle.</title>
        <authorList>
            <person name="Murat C."/>
            <person name="Payen T."/>
            <person name="Noel B."/>
            <person name="Kuo A."/>
            <person name="Morin E."/>
            <person name="Chen J."/>
            <person name="Kohler A."/>
            <person name="Krizsan K."/>
            <person name="Balestrini R."/>
            <person name="Da Silva C."/>
            <person name="Montanini B."/>
            <person name="Hainaut M."/>
            <person name="Levati E."/>
            <person name="Barry K.W."/>
            <person name="Belfiori B."/>
            <person name="Cichocki N."/>
            <person name="Clum A."/>
            <person name="Dockter R.B."/>
            <person name="Fauchery L."/>
            <person name="Guy J."/>
            <person name="Iotti M."/>
            <person name="Le Tacon F."/>
            <person name="Lindquist E.A."/>
            <person name="Lipzen A."/>
            <person name="Malagnac F."/>
            <person name="Mello A."/>
            <person name="Molinier V."/>
            <person name="Miyauchi S."/>
            <person name="Poulain J."/>
            <person name="Riccioni C."/>
            <person name="Rubini A."/>
            <person name="Sitrit Y."/>
            <person name="Splivallo R."/>
            <person name="Traeger S."/>
            <person name="Wang M."/>
            <person name="Zifcakova L."/>
            <person name="Wipf D."/>
            <person name="Zambonelli A."/>
            <person name="Paolocci F."/>
            <person name="Nowrousian M."/>
            <person name="Ottonello S."/>
            <person name="Baldrian P."/>
            <person name="Spatafora J.W."/>
            <person name="Henrissat B."/>
            <person name="Nagy L.G."/>
            <person name="Aury J.M."/>
            <person name="Wincker P."/>
            <person name="Grigoriev I.V."/>
            <person name="Bonfante P."/>
            <person name="Martin F.M."/>
        </authorList>
    </citation>
    <scope>NUCLEOTIDE SEQUENCE [LARGE SCALE GENOMIC DNA]</scope>
    <source>
        <strain evidence="3 4">CCBAS932</strain>
    </source>
</reference>
<evidence type="ECO:0000313" key="4">
    <source>
        <dbReference type="Proteomes" id="UP000277580"/>
    </source>
</evidence>
<dbReference type="SUPFAM" id="SSF48403">
    <property type="entry name" value="Ankyrin repeat"/>
    <property type="match status" value="1"/>
</dbReference>
<dbReference type="AlphaFoldDB" id="A0A3N4KN59"/>
<dbReference type="Proteomes" id="UP000277580">
    <property type="component" value="Unassembled WGS sequence"/>
</dbReference>
<dbReference type="PANTHER" id="PTHR24198:SF165">
    <property type="entry name" value="ANKYRIN REPEAT-CONTAINING PROTEIN-RELATED"/>
    <property type="match status" value="1"/>
</dbReference>
<dbReference type="EMBL" id="ML119140">
    <property type="protein sequence ID" value="RPB10772.1"/>
    <property type="molecule type" value="Genomic_DNA"/>
</dbReference>
<gene>
    <name evidence="3" type="ORF">P167DRAFT_606927</name>
</gene>
<evidence type="ECO:0000313" key="3">
    <source>
        <dbReference type="EMBL" id="RPB10772.1"/>
    </source>
</evidence>
<protein>
    <submittedName>
        <fullName evidence="3">Ankyrin</fullName>
    </submittedName>
</protein>
<dbReference type="Gene3D" id="1.25.40.20">
    <property type="entry name" value="Ankyrin repeat-containing domain"/>
    <property type="match status" value="2"/>
</dbReference>
<accession>A0A3N4KN59</accession>
<dbReference type="OrthoDB" id="341259at2759"/>
<proteinExistence type="predicted"/>
<sequence>MQESPVTGLLSLPTELLTLIGDYLLETPDDGDNPAFPPTARKRARGHSDLGSLDCTSCHFCTVFTPLLDHLASTKREYGVVAFHWSVAIRNIRLVRLLMENALDITVFVAEPYRRQQKFYGLPDEPYNDETLAKVLNAGPRIHVCEGSQSLKALGKEYRVMVGPRLSGDFLYSFGKLRANRGESCVDREDSICSFRRMMMHGQERLIGRMFDHGAREIEKGAAFVHAIEFNHYEVVKKMLEHEVDPRGCRYWRFSPMYVAMQMRHAKIVELLSEAGADMAVCIGDNTITALHVAAALGYVKGLKMLISRFQEKGLSLDILDYQGKLALVWAKDQGWKECVQSLEQAGTTAIGAQ</sequence>
<dbReference type="InterPro" id="IPR002110">
    <property type="entry name" value="Ankyrin_rpt"/>
</dbReference>
<name>A0A3N4KN59_9PEZI</name>